<organism evidence="2 3">
    <name type="scientific">Amniculicola lignicola CBS 123094</name>
    <dbReference type="NCBI Taxonomy" id="1392246"/>
    <lineage>
        <taxon>Eukaryota</taxon>
        <taxon>Fungi</taxon>
        <taxon>Dikarya</taxon>
        <taxon>Ascomycota</taxon>
        <taxon>Pezizomycotina</taxon>
        <taxon>Dothideomycetes</taxon>
        <taxon>Pleosporomycetidae</taxon>
        <taxon>Pleosporales</taxon>
        <taxon>Amniculicolaceae</taxon>
        <taxon>Amniculicola</taxon>
    </lineage>
</organism>
<keyword evidence="3" id="KW-1185">Reference proteome</keyword>
<dbReference type="Proteomes" id="UP000799779">
    <property type="component" value="Unassembled WGS sequence"/>
</dbReference>
<dbReference type="EMBL" id="ML977608">
    <property type="protein sequence ID" value="KAF1997958.1"/>
    <property type="molecule type" value="Genomic_DNA"/>
</dbReference>
<accession>A0A6A5WA16</accession>
<evidence type="ECO:0000256" key="1">
    <source>
        <dbReference type="SAM" id="MobiDB-lite"/>
    </source>
</evidence>
<dbReference type="AlphaFoldDB" id="A0A6A5WA16"/>
<reference evidence="2" key="1">
    <citation type="journal article" date="2020" name="Stud. Mycol.">
        <title>101 Dothideomycetes genomes: a test case for predicting lifestyles and emergence of pathogens.</title>
        <authorList>
            <person name="Haridas S."/>
            <person name="Albert R."/>
            <person name="Binder M."/>
            <person name="Bloem J."/>
            <person name="Labutti K."/>
            <person name="Salamov A."/>
            <person name="Andreopoulos B."/>
            <person name="Baker S."/>
            <person name="Barry K."/>
            <person name="Bills G."/>
            <person name="Bluhm B."/>
            <person name="Cannon C."/>
            <person name="Castanera R."/>
            <person name="Culley D."/>
            <person name="Daum C."/>
            <person name="Ezra D."/>
            <person name="Gonzalez J."/>
            <person name="Henrissat B."/>
            <person name="Kuo A."/>
            <person name="Liang C."/>
            <person name="Lipzen A."/>
            <person name="Lutzoni F."/>
            <person name="Magnuson J."/>
            <person name="Mondo S."/>
            <person name="Nolan M."/>
            <person name="Ohm R."/>
            <person name="Pangilinan J."/>
            <person name="Park H.-J."/>
            <person name="Ramirez L."/>
            <person name="Alfaro M."/>
            <person name="Sun H."/>
            <person name="Tritt A."/>
            <person name="Yoshinaga Y."/>
            <person name="Zwiers L.-H."/>
            <person name="Turgeon B."/>
            <person name="Goodwin S."/>
            <person name="Spatafora J."/>
            <person name="Crous P."/>
            <person name="Grigoriev I."/>
        </authorList>
    </citation>
    <scope>NUCLEOTIDE SEQUENCE</scope>
    <source>
        <strain evidence="2">CBS 123094</strain>
    </source>
</reference>
<name>A0A6A5WA16_9PLEO</name>
<protein>
    <submittedName>
        <fullName evidence="2">Uncharacterized protein</fullName>
    </submittedName>
</protein>
<feature type="region of interest" description="Disordered" evidence="1">
    <location>
        <begin position="108"/>
        <end position="144"/>
    </location>
</feature>
<sequence length="297" mass="32638">MLKQSRAIGAGALRRRLLVVVHRRIWSRWGLTSGRGWDWWTREQIMHRVLQNSATPLTARIESVQPISARTWRRRGSVVAASADPRERASDTPPKLCISLAGRDSHGTALLPARRPQRGTRPATPASPWPPGGQSGSHRARCRDSALGTGRTLPLFFLIAGSRRHCAQKQPSDIAASAPSLGRSSARSRQLPVCFFPISILPTGTRSCMSQQAVTPATGRDRKSFERAHGLCESNRPPSVHDNTCRRRLSRDHGFSIHARCRARPPLASCLGACRAGLVIYCVHQLVTMLPPSQIAL</sequence>
<evidence type="ECO:0000313" key="3">
    <source>
        <dbReference type="Proteomes" id="UP000799779"/>
    </source>
</evidence>
<proteinExistence type="predicted"/>
<evidence type="ECO:0000313" key="2">
    <source>
        <dbReference type="EMBL" id="KAF1997958.1"/>
    </source>
</evidence>
<gene>
    <name evidence="2" type="ORF">P154DRAFT_271068</name>
</gene>